<dbReference type="PANTHER" id="PTHR12283">
    <property type="entry name" value="GLUTAMINYL-PEPTIDE CYCLOTRANSFERASE"/>
    <property type="match status" value="1"/>
</dbReference>
<keyword evidence="11" id="KW-0012">Acyltransferase</keyword>
<dbReference type="InterPro" id="IPR007484">
    <property type="entry name" value="Peptidase_M28"/>
</dbReference>
<proteinExistence type="inferred from homology"/>
<comment type="similarity">
    <text evidence="3">Belongs to the glutaminyl-peptide cyclotransferase family.</text>
</comment>
<comment type="subcellular location">
    <subcellularLocation>
        <location evidence="2">Secreted</location>
    </subcellularLocation>
</comment>
<dbReference type="FunFam" id="3.40.630.10:FF:000029">
    <property type="entry name" value="Glutaminyl-peptide cyclotransferase"/>
    <property type="match status" value="1"/>
</dbReference>
<sequence length="296" mass="34040">MQELGWTVEHDAFNDNTPFGPFNFTNIVAKLNPNAERYLTIAAHYDSKWFSEGSFIGATDSAVPCAMMIHMAKSLQDQLKALDSNKLSLMFVFFDGEEALYQWTPTDSLYGARHLANVWHSSPFPTDSKSTTHLHRIDLLVLLDLIGAANPSFYSYFPNTHKHYQQLVGIEENLTKLNLIHHKNKRVRYFKAKSTSARIEDDHLPFLEKGIRVLHVIPLPFPKGWHTLDDDERQLDFDSITDLTFIFIFFTLDYLHASTTDEISQDKLSDESVVYCGSLFLVAVFLTAHYLRLMWI</sequence>
<gene>
    <name evidence="14" type="ORF">BEMITA_LOCUS4638</name>
</gene>
<comment type="catalytic activity">
    <reaction evidence="1">
        <text>N-terminal L-glutaminyl-[peptide] = N-terminal 5-oxo-L-prolyl-[peptide] + NH4(+)</text>
        <dbReference type="Rhea" id="RHEA:23652"/>
        <dbReference type="Rhea" id="RHEA-COMP:11736"/>
        <dbReference type="Rhea" id="RHEA-COMP:11846"/>
        <dbReference type="ChEBI" id="CHEBI:28938"/>
        <dbReference type="ChEBI" id="CHEBI:64722"/>
        <dbReference type="ChEBI" id="CHEBI:87215"/>
        <dbReference type="EC" id="2.3.2.5"/>
    </reaction>
</comment>
<dbReference type="PANTHER" id="PTHR12283:SF6">
    <property type="entry name" value="GLUTAMINYL-PEPTIDE CYCLOTRANSFERASE-RELATED"/>
    <property type="match status" value="1"/>
</dbReference>
<dbReference type="GO" id="GO:0008270">
    <property type="term" value="F:zinc ion binding"/>
    <property type="evidence" value="ECO:0007669"/>
    <property type="project" value="TreeGrafter"/>
</dbReference>
<comment type="function">
    <text evidence="12">Acts as a glutaminyl-peptide cyclotransferase. Responsible for the biosynthesis of pyroglutamyl peptides. Might be more efficient in the conversion of tri and tetrapeptides in vitro. Might have a relative preference for substrates containing hydrophobic amino acids in vitro.</text>
</comment>
<evidence type="ECO:0000256" key="7">
    <source>
        <dbReference type="ARBA" id="ARBA00022679"/>
    </source>
</evidence>
<dbReference type="Proteomes" id="UP001152759">
    <property type="component" value="Chromosome 2"/>
</dbReference>
<keyword evidence="7" id="KW-0808">Transferase</keyword>
<evidence type="ECO:0000256" key="6">
    <source>
        <dbReference type="ARBA" id="ARBA00022525"/>
    </source>
</evidence>
<evidence type="ECO:0000256" key="3">
    <source>
        <dbReference type="ARBA" id="ARBA00006014"/>
    </source>
</evidence>
<evidence type="ECO:0000256" key="2">
    <source>
        <dbReference type="ARBA" id="ARBA00004613"/>
    </source>
</evidence>
<evidence type="ECO:0000256" key="1">
    <source>
        <dbReference type="ARBA" id="ARBA00000001"/>
    </source>
</evidence>
<evidence type="ECO:0000256" key="11">
    <source>
        <dbReference type="ARBA" id="ARBA00023315"/>
    </source>
</evidence>
<evidence type="ECO:0000256" key="5">
    <source>
        <dbReference type="ARBA" id="ARBA00016861"/>
    </source>
</evidence>
<evidence type="ECO:0000256" key="4">
    <source>
        <dbReference type="ARBA" id="ARBA00012012"/>
    </source>
</evidence>
<dbReference type="EC" id="2.3.2.5" evidence="4"/>
<evidence type="ECO:0000259" key="13">
    <source>
        <dbReference type="Pfam" id="PF04389"/>
    </source>
</evidence>
<organism evidence="14 15">
    <name type="scientific">Bemisia tabaci</name>
    <name type="common">Sweetpotato whitefly</name>
    <name type="synonym">Aleurodes tabaci</name>
    <dbReference type="NCBI Taxonomy" id="7038"/>
    <lineage>
        <taxon>Eukaryota</taxon>
        <taxon>Metazoa</taxon>
        <taxon>Ecdysozoa</taxon>
        <taxon>Arthropoda</taxon>
        <taxon>Hexapoda</taxon>
        <taxon>Insecta</taxon>
        <taxon>Pterygota</taxon>
        <taxon>Neoptera</taxon>
        <taxon>Paraneoptera</taxon>
        <taxon>Hemiptera</taxon>
        <taxon>Sternorrhyncha</taxon>
        <taxon>Aleyrodoidea</taxon>
        <taxon>Aleyrodidae</taxon>
        <taxon>Aleyrodinae</taxon>
        <taxon>Bemisia</taxon>
    </lineage>
</organism>
<dbReference type="EMBL" id="OU963863">
    <property type="protein sequence ID" value="CAH0767236.1"/>
    <property type="molecule type" value="Genomic_DNA"/>
</dbReference>
<dbReference type="Pfam" id="PF04389">
    <property type="entry name" value="Peptidase_M28"/>
    <property type="match status" value="1"/>
</dbReference>
<dbReference type="GO" id="GO:0016603">
    <property type="term" value="F:glutaminyl-peptide cyclotransferase activity"/>
    <property type="evidence" value="ECO:0007669"/>
    <property type="project" value="UniProtKB-EC"/>
</dbReference>
<keyword evidence="15" id="KW-1185">Reference proteome</keyword>
<keyword evidence="9" id="KW-0862">Zinc</keyword>
<evidence type="ECO:0000313" key="14">
    <source>
        <dbReference type="EMBL" id="CAH0767236.1"/>
    </source>
</evidence>
<dbReference type="GO" id="GO:0005576">
    <property type="term" value="C:extracellular region"/>
    <property type="evidence" value="ECO:0007669"/>
    <property type="project" value="UniProtKB-SubCell"/>
</dbReference>
<keyword evidence="8" id="KW-0479">Metal-binding</keyword>
<evidence type="ECO:0000256" key="9">
    <source>
        <dbReference type="ARBA" id="ARBA00022833"/>
    </source>
</evidence>
<keyword evidence="10" id="KW-1015">Disulfide bond</keyword>
<keyword evidence="6" id="KW-0964">Secreted</keyword>
<evidence type="ECO:0000256" key="10">
    <source>
        <dbReference type="ARBA" id="ARBA00023157"/>
    </source>
</evidence>
<dbReference type="AlphaFoldDB" id="A0A9P0CC23"/>
<feature type="domain" description="Peptidase M28" evidence="13">
    <location>
        <begin position="26"/>
        <end position="246"/>
    </location>
</feature>
<accession>A0A9P0CC23</accession>
<name>A0A9P0CC23_BEMTA</name>
<evidence type="ECO:0000256" key="12">
    <source>
        <dbReference type="ARBA" id="ARBA00057903"/>
    </source>
</evidence>
<dbReference type="InterPro" id="IPR040234">
    <property type="entry name" value="QC/QCL"/>
</dbReference>
<dbReference type="Gene3D" id="3.40.630.10">
    <property type="entry name" value="Zn peptidases"/>
    <property type="match status" value="1"/>
</dbReference>
<dbReference type="SUPFAM" id="SSF53187">
    <property type="entry name" value="Zn-dependent exopeptidases"/>
    <property type="match status" value="1"/>
</dbReference>
<reference evidence="14" key="1">
    <citation type="submission" date="2021-12" db="EMBL/GenBank/DDBJ databases">
        <authorList>
            <person name="King R."/>
        </authorList>
    </citation>
    <scope>NUCLEOTIDE SEQUENCE</scope>
</reference>
<protein>
    <recommendedName>
        <fullName evidence="5">Glutaminyl-peptide cyclotransferase</fullName>
        <ecNumber evidence="4">2.3.2.5</ecNumber>
    </recommendedName>
</protein>
<evidence type="ECO:0000313" key="15">
    <source>
        <dbReference type="Proteomes" id="UP001152759"/>
    </source>
</evidence>
<evidence type="ECO:0000256" key="8">
    <source>
        <dbReference type="ARBA" id="ARBA00022723"/>
    </source>
</evidence>